<dbReference type="OrthoDB" id="10438575at2759"/>
<reference evidence="2" key="1">
    <citation type="submission" date="2022-07" db="EMBL/GenBank/DDBJ databases">
        <title>Phylogenomic reconstructions and comparative analyses of Kickxellomycotina fungi.</title>
        <authorList>
            <person name="Reynolds N.K."/>
            <person name="Stajich J.E."/>
            <person name="Barry K."/>
            <person name="Grigoriev I.V."/>
            <person name="Crous P."/>
            <person name="Smith M.E."/>
        </authorList>
    </citation>
    <scope>NUCLEOTIDE SEQUENCE</scope>
    <source>
        <strain evidence="2">RSA 567</strain>
    </source>
</reference>
<comment type="caution">
    <text evidence="2">The sequence shown here is derived from an EMBL/GenBank/DDBJ whole genome shotgun (WGS) entry which is preliminary data.</text>
</comment>
<name>A0A9W8B8R8_9FUNG</name>
<feature type="region of interest" description="Disordered" evidence="1">
    <location>
        <begin position="368"/>
        <end position="397"/>
    </location>
</feature>
<proteinExistence type="predicted"/>
<protein>
    <submittedName>
        <fullName evidence="2">Uncharacterized protein</fullName>
    </submittedName>
</protein>
<organism evidence="2 3">
    <name type="scientific">Dimargaris verticillata</name>
    <dbReference type="NCBI Taxonomy" id="2761393"/>
    <lineage>
        <taxon>Eukaryota</taxon>
        <taxon>Fungi</taxon>
        <taxon>Fungi incertae sedis</taxon>
        <taxon>Zoopagomycota</taxon>
        <taxon>Kickxellomycotina</taxon>
        <taxon>Dimargaritomycetes</taxon>
        <taxon>Dimargaritales</taxon>
        <taxon>Dimargaritaceae</taxon>
        <taxon>Dimargaris</taxon>
    </lineage>
</organism>
<dbReference type="EMBL" id="JANBQB010000170">
    <property type="protein sequence ID" value="KAJ1980408.1"/>
    <property type="molecule type" value="Genomic_DNA"/>
</dbReference>
<feature type="compositionally biased region" description="Basic residues" evidence="1">
    <location>
        <begin position="368"/>
        <end position="378"/>
    </location>
</feature>
<feature type="compositionally biased region" description="Low complexity" evidence="1">
    <location>
        <begin position="235"/>
        <end position="256"/>
    </location>
</feature>
<evidence type="ECO:0000313" key="3">
    <source>
        <dbReference type="Proteomes" id="UP001151582"/>
    </source>
</evidence>
<dbReference type="Proteomes" id="UP001151582">
    <property type="component" value="Unassembled WGS sequence"/>
</dbReference>
<keyword evidence="3" id="KW-1185">Reference proteome</keyword>
<evidence type="ECO:0000313" key="2">
    <source>
        <dbReference type="EMBL" id="KAJ1980408.1"/>
    </source>
</evidence>
<feature type="region of interest" description="Disordered" evidence="1">
    <location>
        <begin position="235"/>
        <end position="259"/>
    </location>
</feature>
<evidence type="ECO:0000256" key="1">
    <source>
        <dbReference type="SAM" id="MobiDB-lite"/>
    </source>
</evidence>
<accession>A0A9W8B8R8</accession>
<dbReference type="AlphaFoldDB" id="A0A9W8B8R8"/>
<sequence>MGASEIIISRENIVANFYEESLSHAWFVATRILPTSPYVTTCRPSTIDFSTLKRTRLATRMAEAASELQQHARKRKRKHQCTAAQKRLRVTTDQNVKSEALYSAPLLPVTTDESVMPVPLASILDPTCAQSAGLCLPLPTGQSTTKGSQCSAQGDPLFDPDLLQDLGNQCTSPVQVKTEFDLDSLEPLFASNSATAQTAITNQTPVKLEVATPLTLPTIATGITATAADRIGHSLVSRSPSEPPVSASSPTSTVSPKLQVPCTQASSRSAQQPLGVYMITQERLLGFVERPVFHGETMETLSNVFDLIKDQPQLDRVLLELSNLLNGNSKNILNGRSKTWGTFGKADTPSGMIRLYDRMTKRIHVTHGKKACGKKRKATQSTHEPWSSVRAKRPRRA</sequence>
<gene>
    <name evidence="2" type="ORF">H4R34_002465</name>
</gene>